<evidence type="ECO:0000256" key="1">
    <source>
        <dbReference type="ARBA" id="ARBA00001452"/>
    </source>
</evidence>
<dbReference type="Proteomes" id="UP001345013">
    <property type="component" value="Unassembled WGS sequence"/>
</dbReference>
<dbReference type="PANTHER" id="PTHR12145:SF36">
    <property type="entry name" value="MANNAN ENDO-1,6-ALPHA-MANNOSIDASE DCW1"/>
    <property type="match status" value="1"/>
</dbReference>
<evidence type="ECO:0000256" key="7">
    <source>
        <dbReference type="ARBA" id="ARBA00023295"/>
    </source>
</evidence>
<dbReference type="SUPFAM" id="SSF48208">
    <property type="entry name" value="Six-hairpin glycosidases"/>
    <property type="match status" value="1"/>
</dbReference>
<comment type="catalytic activity">
    <reaction evidence="1">
        <text>Random hydrolysis of (1-&gt;6)-alpha-D-mannosidic linkages in unbranched (1-&gt;6)-mannans.</text>
        <dbReference type="EC" id="3.2.1.101"/>
    </reaction>
</comment>
<organism evidence="10 11">
    <name type="scientific">Lithohypha guttulata</name>
    <dbReference type="NCBI Taxonomy" id="1690604"/>
    <lineage>
        <taxon>Eukaryota</taxon>
        <taxon>Fungi</taxon>
        <taxon>Dikarya</taxon>
        <taxon>Ascomycota</taxon>
        <taxon>Pezizomycotina</taxon>
        <taxon>Eurotiomycetes</taxon>
        <taxon>Chaetothyriomycetidae</taxon>
        <taxon>Chaetothyriales</taxon>
        <taxon>Trichomeriaceae</taxon>
        <taxon>Lithohypha</taxon>
    </lineage>
</organism>
<gene>
    <name evidence="10" type="ORF">LTR24_005376</name>
</gene>
<dbReference type="InterPro" id="IPR014480">
    <property type="entry name" value="Mannan-1_6-alpha_mannosidase"/>
</dbReference>
<evidence type="ECO:0000256" key="4">
    <source>
        <dbReference type="ARBA" id="ARBA00022729"/>
    </source>
</evidence>
<evidence type="ECO:0000313" key="10">
    <source>
        <dbReference type="EMBL" id="KAK5092239.1"/>
    </source>
</evidence>
<evidence type="ECO:0000313" key="11">
    <source>
        <dbReference type="Proteomes" id="UP001345013"/>
    </source>
</evidence>
<keyword evidence="4 9" id="KW-0732">Signal</keyword>
<dbReference type="Pfam" id="PF03663">
    <property type="entry name" value="Glyco_hydro_76"/>
    <property type="match status" value="1"/>
</dbReference>
<reference evidence="10 11" key="1">
    <citation type="submission" date="2023-08" db="EMBL/GenBank/DDBJ databases">
        <title>Black Yeasts Isolated from many extreme environments.</title>
        <authorList>
            <person name="Coleine C."/>
            <person name="Stajich J.E."/>
            <person name="Selbmann L."/>
        </authorList>
    </citation>
    <scope>NUCLEOTIDE SEQUENCE [LARGE SCALE GENOMIC DNA]</scope>
    <source>
        <strain evidence="10 11">CCFEE 5885</strain>
    </source>
</reference>
<comment type="similarity">
    <text evidence="2">Belongs to the glycosyl hydrolase 76 family.</text>
</comment>
<dbReference type="Gene3D" id="1.50.10.20">
    <property type="match status" value="1"/>
</dbReference>
<accession>A0ABR0K928</accession>
<keyword evidence="6" id="KW-0325">Glycoprotein</keyword>
<evidence type="ECO:0000256" key="6">
    <source>
        <dbReference type="ARBA" id="ARBA00023180"/>
    </source>
</evidence>
<evidence type="ECO:0000256" key="5">
    <source>
        <dbReference type="ARBA" id="ARBA00022801"/>
    </source>
</evidence>
<feature type="compositionally biased region" description="Low complexity" evidence="8">
    <location>
        <begin position="459"/>
        <end position="476"/>
    </location>
</feature>
<proteinExistence type="inferred from homology"/>
<keyword evidence="11" id="KW-1185">Reference proteome</keyword>
<feature type="chain" id="PRO_5045789856" description="mannan endo-1,6-alpha-mannosidase" evidence="9">
    <location>
        <begin position="21"/>
        <end position="504"/>
    </location>
</feature>
<dbReference type="InterPro" id="IPR008928">
    <property type="entry name" value="6-hairpin_glycosidase_sf"/>
</dbReference>
<dbReference type="EC" id="3.2.1.101" evidence="3"/>
<feature type="signal peptide" evidence="9">
    <location>
        <begin position="1"/>
        <end position="20"/>
    </location>
</feature>
<comment type="caution">
    <text evidence="10">The sequence shown here is derived from an EMBL/GenBank/DDBJ whole genome shotgun (WGS) entry which is preliminary data.</text>
</comment>
<dbReference type="PANTHER" id="PTHR12145">
    <property type="entry name" value="MANNAN ENDO-1,6-ALPHA-MANNOSIDASE DCW1"/>
    <property type="match status" value="1"/>
</dbReference>
<sequence>MLSFSTVCVSLIALISSVSAIVLDVNRRESIINATALLAHGVQELYNGNQTGGTIGKWPYKPYYWWESGGAWGGMMEYWHATKDESYTNVMMEALVSQLGPNYDFDRPEEAFDTGNDDQAFWVFVALAAAEYGFPPPPGPAPGWHMIAQNAWNDYVYRWNTTMCGGGLKWQFHPENAGFFYKNSISNGAFFQVSARLARFTGNQTYIDWAEKIWDWVENIGLMSSTYDIYDGTDELINCSAVDHHQWTYNVGVFLYGAATLANCTNNSQIWVDRTTGLLAATGSFFTPFPNATNILFEAACELQSSCNTDQWSMKAYLARWMAASSVVAPYIKDRVTTLLRASALGAASACTRGGYGNTCGSKWYIDGYDNITGLGQQLSALEVMTSLLILNDSVAPRTLPHVSIPNLPPHAVPTAIVVEANPASTARPLHDPPPNGVSEKDTATLPDDSVPDPPPNTTPTTVAATANPTSATNPLHDPPPNGVSKKDTAKYGGLLVGLAHVLL</sequence>
<dbReference type="EMBL" id="JAVRRG010000061">
    <property type="protein sequence ID" value="KAK5092239.1"/>
    <property type="molecule type" value="Genomic_DNA"/>
</dbReference>
<keyword evidence="7" id="KW-0326">Glycosidase</keyword>
<evidence type="ECO:0000256" key="2">
    <source>
        <dbReference type="ARBA" id="ARBA00009699"/>
    </source>
</evidence>
<evidence type="ECO:0000256" key="3">
    <source>
        <dbReference type="ARBA" id="ARBA00012350"/>
    </source>
</evidence>
<dbReference type="InterPro" id="IPR005198">
    <property type="entry name" value="Glyco_hydro_76"/>
</dbReference>
<feature type="region of interest" description="Disordered" evidence="8">
    <location>
        <begin position="425"/>
        <end position="489"/>
    </location>
</feature>
<name>A0ABR0K928_9EURO</name>
<evidence type="ECO:0000256" key="8">
    <source>
        <dbReference type="SAM" id="MobiDB-lite"/>
    </source>
</evidence>
<protein>
    <recommendedName>
        <fullName evidence="3">mannan endo-1,6-alpha-mannosidase</fullName>
        <ecNumber evidence="3">3.2.1.101</ecNumber>
    </recommendedName>
</protein>
<keyword evidence="5" id="KW-0378">Hydrolase</keyword>
<evidence type="ECO:0000256" key="9">
    <source>
        <dbReference type="SAM" id="SignalP"/>
    </source>
</evidence>